<protein>
    <submittedName>
        <fullName evidence="1">Uncharacterized protein</fullName>
    </submittedName>
</protein>
<sequence length="28" mass="3002">AAAEANCLVKLLLKFVKKLKISCAKQGL</sequence>
<dbReference type="Proteomes" id="UP000251960">
    <property type="component" value="Chromosome 6"/>
</dbReference>
<accession>A0A3L6EB92</accession>
<comment type="caution">
    <text evidence="1">The sequence shown here is derived from an EMBL/GenBank/DDBJ whole genome shotgun (WGS) entry which is preliminary data.</text>
</comment>
<gene>
    <name evidence="1" type="ORF">Zm00014a_023843</name>
</gene>
<organism evidence="1">
    <name type="scientific">Zea mays</name>
    <name type="common">Maize</name>
    <dbReference type="NCBI Taxonomy" id="4577"/>
    <lineage>
        <taxon>Eukaryota</taxon>
        <taxon>Viridiplantae</taxon>
        <taxon>Streptophyta</taxon>
        <taxon>Embryophyta</taxon>
        <taxon>Tracheophyta</taxon>
        <taxon>Spermatophyta</taxon>
        <taxon>Magnoliopsida</taxon>
        <taxon>Liliopsida</taxon>
        <taxon>Poales</taxon>
        <taxon>Poaceae</taxon>
        <taxon>PACMAD clade</taxon>
        <taxon>Panicoideae</taxon>
        <taxon>Andropogonodae</taxon>
        <taxon>Andropogoneae</taxon>
        <taxon>Tripsacinae</taxon>
        <taxon>Zea</taxon>
    </lineage>
</organism>
<proteinExistence type="predicted"/>
<reference evidence="1" key="1">
    <citation type="journal article" date="2018" name="Nat. Genet.">
        <title>Extensive intraspecific gene order and gene structural variations between Mo17 and other maize genomes.</title>
        <authorList>
            <person name="Sun S."/>
            <person name="Zhou Y."/>
            <person name="Chen J."/>
            <person name="Shi J."/>
            <person name="Zhao H."/>
            <person name="Zhao H."/>
            <person name="Song W."/>
            <person name="Zhang M."/>
            <person name="Cui Y."/>
            <person name="Dong X."/>
            <person name="Liu H."/>
            <person name="Ma X."/>
            <person name="Jiao Y."/>
            <person name="Wang B."/>
            <person name="Wei X."/>
            <person name="Stein J.C."/>
            <person name="Glaubitz J.C."/>
            <person name="Lu F."/>
            <person name="Yu G."/>
            <person name="Liang C."/>
            <person name="Fengler K."/>
            <person name="Li B."/>
            <person name="Rafalski A."/>
            <person name="Schnable P.S."/>
            <person name="Ware D.H."/>
            <person name="Buckler E.S."/>
            <person name="Lai J."/>
        </authorList>
    </citation>
    <scope>NUCLEOTIDE SEQUENCE [LARGE SCALE GENOMIC DNA]</scope>
    <source>
        <tissue evidence="1">Seedling</tissue>
    </source>
</reference>
<dbReference type="EMBL" id="NCVQ01000007">
    <property type="protein sequence ID" value="PWZ18259.1"/>
    <property type="molecule type" value="Genomic_DNA"/>
</dbReference>
<feature type="non-terminal residue" evidence="1">
    <location>
        <position position="1"/>
    </location>
</feature>
<dbReference type="AlphaFoldDB" id="A0A3L6EB92"/>
<name>A0A3L6EB92_MAIZE</name>
<evidence type="ECO:0000313" key="1">
    <source>
        <dbReference type="EMBL" id="PWZ18259.1"/>
    </source>
</evidence>